<dbReference type="AlphaFoldDB" id="A0AAN8VSI4"/>
<accession>A0AAN8VSI4</accession>
<reference evidence="4 5" key="1">
    <citation type="submission" date="2023-12" db="EMBL/GenBank/DDBJ databases">
        <title>A high-quality genome assembly for Dillenia turbinata (Dilleniales).</title>
        <authorList>
            <person name="Chanderbali A."/>
        </authorList>
    </citation>
    <scope>NUCLEOTIDE SEQUENCE [LARGE SCALE GENOMIC DNA]</scope>
    <source>
        <strain evidence="4">LSX21</strain>
        <tissue evidence="4">Leaf</tissue>
    </source>
</reference>
<evidence type="ECO:0000256" key="1">
    <source>
        <dbReference type="ARBA" id="ARBA00022729"/>
    </source>
</evidence>
<dbReference type="PANTHER" id="PTHR31181:SF67">
    <property type="entry name" value="PROLAMIN-LIKE PROTEIN (DUF1278)"/>
    <property type="match status" value="1"/>
</dbReference>
<dbReference type="GO" id="GO:0080155">
    <property type="term" value="P:regulation of double fertilization forming a zygote and endosperm"/>
    <property type="evidence" value="ECO:0007669"/>
    <property type="project" value="TreeGrafter"/>
</dbReference>
<gene>
    <name evidence="4" type="ORF">RJ641_035176</name>
</gene>
<dbReference type="Pfam" id="PF05617">
    <property type="entry name" value="Prolamin_like"/>
    <property type="match status" value="1"/>
</dbReference>
<dbReference type="GO" id="GO:0009567">
    <property type="term" value="P:double fertilization forming a zygote and endosperm"/>
    <property type="evidence" value="ECO:0007669"/>
    <property type="project" value="TreeGrafter"/>
</dbReference>
<protein>
    <submittedName>
        <fullName evidence="4">Prolamin-like domain</fullName>
    </submittedName>
</protein>
<feature type="chain" id="PRO_5042893612" evidence="2">
    <location>
        <begin position="17"/>
        <end position="239"/>
    </location>
</feature>
<dbReference type="PANTHER" id="PTHR31181">
    <property type="entry name" value="EGG CELL-SECRETED PROTEIN 1.4"/>
    <property type="match status" value="1"/>
</dbReference>
<name>A0AAN8VSI4_9MAGN</name>
<dbReference type="GO" id="GO:0005576">
    <property type="term" value="C:extracellular region"/>
    <property type="evidence" value="ECO:0007669"/>
    <property type="project" value="TreeGrafter"/>
</dbReference>
<feature type="domain" description="Prolamin-like" evidence="3">
    <location>
        <begin position="41"/>
        <end position="103"/>
    </location>
</feature>
<comment type="caution">
    <text evidence="4">The sequence shown here is derived from an EMBL/GenBank/DDBJ whole genome shotgun (WGS) entry which is preliminary data.</text>
</comment>
<feature type="signal peptide" evidence="2">
    <location>
        <begin position="1"/>
        <end position="16"/>
    </location>
</feature>
<dbReference type="GO" id="GO:2000008">
    <property type="term" value="P:regulation of protein localization to cell surface"/>
    <property type="evidence" value="ECO:0007669"/>
    <property type="project" value="TreeGrafter"/>
</dbReference>
<keyword evidence="5" id="KW-1185">Reference proteome</keyword>
<keyword evidence="1 2" id="KW-0732">Signal</keyword>
<dbReference type="GO" id="GO:0031982">
    <property type="term" value="C:vesicle"/>
    <property type="evidence" value="ECO:0007669"/>
    <property type="project" value="TreeGrafter"/>
</dbReference>
<organism evidence="4 5">
    <name type="scientific">Dillenia turbinata</name>
    <dbReference type="NCBI Taxonomy" id="194707"/>
    <lineage>
        <taxon>Eukaryota</taxon>
        <taxon>Viridiplantae</taxon>
        <taxon>Streptophyta</taxon>
        <taxon>Embryophyta</taxon>
        <taxon>Tracheophyta</taxon>
        <taxon>Spermatophyta</taxon>
        <taxon>Magnoliopsida</taxon>
        <taxon>eudicotyledons</taxon>
        <taxon>Gunneridae</taxon>
        <taxon>Pentapetalae</taxon>
        <taxon>Dilleniales</taxon>
        <taxon>Dilleniaceae</taxon>
        <taxon>Dillenia</taxon>
    </lineage>
</organism>
<sequence length="239" mass="25847">MILLMLALAATTSSQALGHAEPPLSPEAPTHSPEGTYLWRCWSSLTRIHGCADELVSSFFKHEIKVSKTCCQAIVSLPKYCLPNMFQLGAFGGIFPILLGRYCHVKITGLTGAPSLLPPAADANFPFGGEGETNVLPSSPDQASAPTSEDIWFEGIVLEPDQTWFEEIVLGPDQASAPTSEDIWFEEIALGPDQASTPTSPDYVLDEETIWFDRALHPGQASALFPGRLTQIRMSTTLG</sequence>
<evidence type="ECO:0000259" key="3">
    <source>
        <dbReference type="Pfam" id="PF05617"/>
    </source>
</evidence>
<proteinExistence type="predicted"/>
<dbReference type="InterPro" id="IPR008502">
    <property type="entry name" value="Prolamin-like"/>
</dbReference>
<evidence type="ECO:0000313" key="5">
    <source>
        <dbReference type="Proteomes" id="UP001370490"/>
    </source>
</evidence>
<evidence type="ECO:0000313" key="4">
    <source>
        <dbReference type="EMBL" id="KAK6935021.1"/>
    </source>
</evidence>
<dbReference type="EMBL" id="JBAMMX010000008">
    <property type="protein sequence ID" value="KAK6935021.1"/>
    <property type="molecule type" value="Genomic_DNA"/>
</dbReference>
<dbReference type="Proteomes" id="UP001370490">
    <property type="component" value="Unassembled WGS sequence"/>
</dbReference>
<evidence type="ECO:0000256" key="2">
    <source>
        <dbReference type="SAM" id="SignalP"/>
    </source>
</evidence>